<comment type="catalytic activity">
    <reaction evidence="7">
        <text>O-phospho-L-tyrosyl-[protein] + H2O = L-tyrosyl-[protein] + phosphate</text>
        <dbReference type="Rhea" id="RHEA:10684"/>
        <dbReference type="Rhea" id="RHEA-COMP:10136"/>
        <dbReference type="Rhea" id="RHEA-COMP:20101"/>
        <dbReference type="ChEBI" id="CHEBI:15377"/>
        <dbReference type="ChEBI" id="CHEBI:43474"/>
        <dbReference type="ChEBI" id="CHEBI:46858"/>
        <dbReference type="ChEBI" id="CHEBI:61978"/>
        <dbReference type="EC" id="3.1.3.48"/>
    </reaction>
</comment>
<dbReference type="SMART" id="SM00226">
    <property type="entry name" value="LMWPc"/>
    <property type="match status" value="1"/>
</dbReference>
<accession>A0A8W8NN35</accession>
<feature type="active site" description="Nucleophile" evidence="6">
    <location>
        <position position="16"/>
    </location>
</feature>
<reference evidence="9" key="1">
    <citation type="submission" date="2022-08" db="UniProtKB">
        <authorList>
            <consortium name="EnsemblMetazoa"/>
        </authorList>
    </citation>
    <scope>IDENTIFICATION</scope>
    <source>
        <strain evidence="9">05x7-T-G4-1.051#20</strain>
    </source>
</reference>
<dbReference type="InterPro" id="IPR002115">
    <property type="entry name" value="Tyr_Pase_low_mol_wt_mml"/>
</dbReference>
<comment type="function">
    <text evidence="7">Acts on tyrosine phosphorylated proteins, low-MW aryl phosphates and natural and synthetic acyl phosphates.</text>
</comment>
<dbReference type="PRINTS" id="PR00720">
    <property type="entry name" value="MAMMALPTPASE"/>
</dbReference>
<name>A0A8W8NN35_MAGGI</name>
<keyword evidence="10" id="KW-1185">Reference proteome</keyword>
<dbReference type="Proteomes" id="UP000005408">
    <property type="component" value="Unassembled WGS sequence"/>
</dbReference>
<dbReference type="GO" id="GO:0003993">
    <property type="term" value="F:acid phosphatase activity"/>
    <property type="evidence" value="ECO:0007669"/>
    <property type="project" value="UniProtKB-UniRule"/>
</dbReference>
<dbReference type="EC" id="3.1.3.48" evidence="7"/>
<dbReference type="FunFam" id="3.40.50.2300:FF:000105">
    <property type="entry name" value="Low molecular weight phosphotyrosine protein"/>
    <property type="match status" value="1"/>
</dbReference>
<dbReference type="SUPFAM" id="SSF52788">
    <property type="entry name" value="Phosphotyrosine protein phosphatases I"/>
    <property type="match status" value="1"/>
</dbReference>
<feature type="active site" description="Proton donor" evidence="6">
    <location>
        <position position="134"/>
    </location>
</feature>
<dbReference type="PRINTS" id="PR00719">
    <property type="entry name" value="LMWPTPASE"/>
</dbReference>
<sequence length="162" mass="18626">MADIETAKPFSVLFVCLGNTCRSTMSEGILRHLVKARGLQDKWVIDSAGIADWHKGKPPDEFTVAMLERNGMMDGYHHRARQITKEDFAKFKYILGMDNYNIRCLQEIAPLQHSAKVSLLGQYEIDGEKQQIDDPYMADIEVFEEVYAKCLRCCQRFLDSQE</sequence>
<dbReference type="InterPro" id="IPR036196">
    <property type="entry name" value="Ptyr_pPase_sf"/>
</dbReference>
<evidence type="ECO:0000256" key="3">
    <source>
        <dbReference type="ARBA" id="ARBA00022490"/>
    </source>
</evidence>
<evidence type="ECO:0000313" key="9">
    <source>
        <dbReference type="EnsemblMetazoa" id="G6965.1:cds"/>
    </source>
</evidence>
<dbReference type="AlphaFoldDB" id="A0A8W8NN35"/>
<evidence type="ECO:0000256" key="4">
    <source>
        <dbReference type="ARBA" id="ARBA00022801"/>
    </source>
</evidence>
<evidence type="ECO:0000256" key="7">
    <source>
        <dbReference type="RuleBase" id="RU368115"/>
    </source>
</evidence>
<proteinExistence type="inferred from homology"/>
<evidence type="ECO:0000256" key="5">
    <source>
        <dbReference type="ARBA" id="ARBA00022912"/>
    </source>
</evidence>
<feature type="active site" evidence="6">
    <location>
        <position position="22"/>
    </location>
</feature>
<evidence type="ECO:0000256" key="1">
    <source>
        <dbReference type="ARBA" id="ARBA00004496"/>
    </source>
</evidence>
<keyword evidence="4 7" id="KW-0378">Hydrolase</keyword>
<dbReference type="GO" id="GO:0004726">
    <property type="term" value="F:non-membrane spanning protein tyrosine phosphatase activity"/>
    <property type="evidence" value="ECO:0007669"/>
    <property type="project" value="InterPro"/>
</dbReference>
<dbReference type="EnsemblMetazoa" id="G6965.1">
    <property type="protein sequence ID" value="G6965.1:cds"/>
    <property type="gene ID" value="G6965"/>
</dbReference>
<protein>
    <recommendedName>
        <fullName evidence="7">Low molecular weight phosphotyrosine protein phosphatase</fullName>
        <shortName evidence="7">LMW-PTP</shortName>
        <shortName evidence="7">LMW-PTPase</shortName>
        <ecNumber evidence="7">3.1.3.2</ecNumber>
        <ecNumber evidence="7">3.1.3.48</ecNumber>
    </recommendedName>
    <alternativeName>
        <fullName evidence="7">Low molecular weight cytosolic acid phosphatase</fullName>
    </alternativeName>
</protein>
<comment type="similarity">
    <text evidence="2 7">Belongs to the low molecular weight phosphotyrosine protein phosphatase family.</text>
</comment>
<evidence type="ECO:0000259" key="8">
    <source>
        <dbReference type="SMART" id="SM00226"/>
    </source>
</evidence>
<evidence type="ECO:0000256" key="6">
    <source>
        <dbReference type="PIRSR" id="PIRSR617867-1"/>
    </source>
</evidence>
<organism evidence="9 10">
    <name type="scientific">Magallana gigas</name>
    <name type="common">Pacific oyster</name>
    <name type="synonym">Crassostrea gigas</name>
    <dbReference type="NCBI Taxonomy" id="29159"/>
    <lineage>
        <taxon>Eukaryota</taxon>
        <taxon>Metazoa</taxon>
        <taxon>Spiralia</taxon>
        <taxon>Lophotrochozoa</taxon>
        <taxon>Mollusca</taxon>
        <taxon>Bivalvia</taxon>
        <taxon>Autobranchia</taxon>
        <taxon>Pteriomorphia</taxon>
        <taxon>Ostreida</taxon>
        <taxon>Ostreoidea</taxon>
        <taxon>Ostreidae</taxon>
        <taxon>Magallana</taxon>
    </lineage>
</organism>
<dbReference type="PANTHER" id="PTHR11717">
    <property type="entry name" value="LOW MOLECULAR WEIGHT PROTEIN TYROSINE PHOSPHATASE"/>
    <property type="match status" value="1"/>
</dbReference>
<dbReference type="GO" id="GO:0005737">
    <property type="term" value="C:cytoplasm"/>
    <property type="evidence" value="ECO:0007669"/>
    <property type="project" value="UniProtKB-SubCell"/>
</dbReference>
<dbReference type="Gene3D" id="3.40.50.2300">
    <property type="match status" value="1"/>
</dbReference>
<dbReference type="InterPro" id="IPR050438">
    <property type="entry name" value="LMW_PTPase"/>
</dbReference>
<comment type="subcellular location">
    <subcellularLocation>
        <location evidence="1 7">Cytoplasm</location>
    </subcellularLocation>
</comment>
<feature type="domain" description="Phosphotyrosine protein phosphatase I" evidence="8">
    <location>
        <begin position="10"/>
        <end position="160"/>
    </location>
</feature>
<keyword evidence="5 7" id="KW-0904">Protein phosphatase</keyword>
<evidence type="ECO:0000256" key="2">
    <source>
        <dbReference type="ARBA" id="ARBA00011063"/>
    </source>
</evidence>
<dbReference type="InterPro" id="IPR017867">
    <property type="entry name" value="Tyr_phospatase_low_mol_wt"/>
</dbReference>
<comment type="catalytic activity">
    <reaction evidence="7">
        <text>a phosphate monoester + H2O = an alcohol + phosphate</text>
        <dbReference type="Rhea" id="RHEA:15017"/>
        <dbReference type="ChEBI" id="CHEBI:15377"/>
        <dbReference type="ChEBI" id="CHEBI:30879"/>
        <dbReference type="ChEBI" id="CHEBI:43474"/>
        <dbReference type="ChEBI" id="CHEBI:67140"/>
        <dbReference type="EC" id="3.1.3.2"/>
    </reaction>
</comment>
<keyword evidence="3 7" id="KW-0963">Cytoplasm</keyword>
<dbReference type="EC" id="3.1.3.2" evidence="7"/>
<dbReference type="PANTHER" id="PTHR11717:SF7">
    <property type="entry name" value="LOW MOLECULAR WEIGHT PHOSPHOTYROSINE PROTEIN PHOSPHATASE"/>
    <property type="match status" value="1"/>
</dbReference>
<evidence type="ECO:0000313" key="10">
    <source>
        <dbReference type="Proteomes" id="UP000005408"/>
    </source>
</evidence>
<dbReference type="CDD" id="cd16343">
    <property type="entry name" value="LMWPTP"/>
    <property type="match status" value="1"/>
</dbReference>
<dbReference type="Pfam" id="PF01451">
    <property type="entry name" value="LMWPc"/>
    <property type="match status" value="1"/>
</dbReference>
<dbReference type="InterPro" id="IPR023485">
    <property type="entry name" value="Ptyr_pPase"/>
</dbReference>